<protein>
    <recommendedName>
        <fullName evidence="6">PhoH-like protein</fullName>
    </recommendedName>
</protein>
<evidence type="ECO:0000256" key="6">
    <source>
        <dbReference type="ARBA" id="ARBA00039970"/>
    </source>
</evidence>
<dbReference type="Pfam" id="PF02562">
    <property type="entry name" value="PhoH"/>
    <property type="match status" value="1"/>
</dbReference>
<evidence type="ECO:0000256" key="2">
    <source>
        <dbReference type="ARBA" id="ARBA00010393"/>
    </source>
</evidence>
<evidence type="ECO:0000313" key="8">
    <source>
        <dbReference type="EMBL" id="EIJ37302.1"/>
    </source>
</evidence>
<dbReference type="FunFam" id="3.40.50.300:FF:000013">
    <property type="entry name" value="PhoH family ATPase"/>
    <property type="match status" value="1"/>
</dbReference>
<dbReference type="RefSeq" id="WP_008616086.1">
    <property type="nucleotide sequence ID" value="NZ_JH651380.1"/>
</dbReference>
<dbReference type="AlphaFoldDB" id="I3C109"/>
<dbReference type="SUPFAM" id="SSF52540">
    <property type="entry name" value="P-loop containing nucleoside triphosphate hydrolases"/>
    <property type="match status" value="1"/>
</dbReference>
<proteinExistence type="inferred from homology"/>
<comment type="similarity">
    <text evidence="2">Belongs to the PhoH family.</text>
</comment>
<dbReference type="EMBL" id="JH651380">
    <property type="protein sequence ID" value="EIJ37302.1"/>
    <property type="molecule type" value="Genomic_DNA"/>
</dbReference>
<dbReference type="STRING" id="926559.JoomaDRAFT_0245"/>
<evidence type="ECO:0000256" key="4">
    <source>
        <dbReference type="ARBA" id="ARBA00022741"/>
    </source>
</evidence>
<name>I3C109_9FLAO</name>
<evidence type="ECO:0000313" key="9">
    <source>
        <dbReference type="Proteomes" id="UP000004690"/>
    </source>
</evidence>
<dbReference type="Proteomes" id="UP000004690">
    <property type="component" value="Unassembled WGS sequence"/>
</dbReference>
<dbReference type="HOGENOM" id="CLU_051654_0_0_10"/>
<keyword evidence="9" id="KW-1185">Reference proteome</keyword>
<dbReference type="GO" id="GO:0005524">
    <property type="term" value="F:ATP binding"/>
    <property type="evidence" value="ECO:0007669"/>
    <property type="project" value="UniProtKB-KW"/>
</dbReference>
<gene>
    <name evidence="8" type="ORF">JoomaDRAFT_0245</name>
</gene>
<dbReference type="InterPro" id="IPR051451">
    <property type="entry name" value="PhoH2-like"/>
</dbReference>
<dbReference type="GO" id="GO:0005829">
    <property type="term" value="C:cytosol"/>
    <property type="evidence" value="ECO:0007669"/>
    <property type="project" value="TreeGrafter"/>
</dbReference>
<dbReference type="OrthoDB" id="9773137at2"/>
<comment type="subcellular location">
    <subcellularLocation>
        <location evidence="1">Cytoplasm</location>
    </subcellularLocation>
</comment>
<evidence type="ECO:0000256" key="5">
    <source>
        <dbReference type="ARBA" id="ARBA00022840"/>
    </source>
</evidence>
<dbReference type="InterPro" id="IPR027417">
    <property type="entry name" value="P-loop_NTPase"/>
</dbReference>
<keyword evidence="4" id="KW-0547">Nucleotide-binding</keyword>
<dbReference type="eggNOG" id="COG1702">
    <property type="taxonomic scope" value="Bacteria"/>
</dbReference>
<dbReference type="InterPro" id="IPR003714">
    <property type="entry name" value="PhoH"/>
</dbReference>
<dbReference type="PANTHER" id="PTHR30473">
    <property type="entry name" value="PROTEIN PHOH"/>
    <property type="match status" value="1"/>
</dbReference>
<reference evidence="8 9" key="1">
    <citation type="submission" date="2012-02" db="EMBL/GenBank/DDBJ databases">
        <title>Improved High-Quality Draft genome of Joostella marina DSM 19592.</title>
        <authorList>
            <consortium name="US DOE Joint Genome Institute (JGI-PGF)"/>
            <person name="Lucas S."/>
            <person name="Copeland A."/>
            <person name="Lapidus A."/>
            <person name="Bruce D."/>
            <person name="Goodwin L."/>
            <person name="Pitluck S."/>
            <person name="Peters L."/>
            <person name="Chertkov O."/>
            <person name="Ovchinnikova G."/>
            <person name="Kyrpides N."/>
            <person name="Mavromatis K."/>
            <person name="Detter J.C."/>
            <person name="Han C."/>
            <person name="Land M."/>
            <person name="Hauser L."/>
            <person name="Markowitz V."/>
            <person name="Cheng J.-F."/>
            <person name="Hugenholtz P."/>
            <person name="Woyke T."/>
            <person name="Wu D."/>
            <person name="Tindall B."/>
            <person name="Brambilla E."/>
            <person name="Klenk H.-P."/>
            <person name="Eisen J.A."/>
        </authorList>
    </citation>
    <scope>NUCLEOTIDE SEQUENCE [LARGE SCALE GENOMIC DNA]</scope>
    <source>
        <strain evidence="8 9">DSM 19592</strain>
    </source>
</reference>
<dbReference type="Gene3D" id="3.40.50.300">
    <property type="entry name" value="P-loop containing nucleotide triphosphate hydrolases"/>
    <property type="match status" value="1"/>
</dbReference>
<evidence type="ECO:0000259" key="7">
    <source>
        <dbReference type="Pfam" id="PF02562"/>
    </source>
</evidence>
<keyword evidence="3" id="KW-0963">Cytoplasm</keyword>
<feature type="domain" description="PhoH-like protein" evidence="7">
    <location>
        <begin position="108"/>
        <end position="310"/>
    </location>
</feature>
<accession>I3C109</accession>
<keyword evidence="5" id="KW-0067">ATP-binding</keyword>
<evidence type="ECO:0000256" key="3">
    <source>
        <dbReference type="ARBA" id="ARBA00022490"/>
    </source>
</evidence>
<evidence type="ECO:0000256" key="1">
    <source>
        <dbReference type="ARBA" id="ARBA00004496"/>
    </source>
</evidence>
<dbReference type="PANTHER" id="PTHR30473:SF1">
    <property type="entry name" value="PHOH-LIKE PROTEIN"/>
    <property type="match status" value="1"/>
</dbReference>
<organism evidence="8 9">
    <name type="scientific">Galbibacter orientalis DSM 19592</name>
    <dbReference type="NCBI Taxonomy" id="926559"/>
    <lineage>
        <taxon>Bacteria</taxon>
        <taxon>Pseudomonadati</taxon>
        <taxon>Bacteroidota</taxon>
        <taxon>Flavobacteriia</taxon>
        <taxon>Flavobacteriales</taxon>
        <taxon>Flavobacteriaceae</taxon>
        <taxon>Galbibacter</taxon>
    </lineage>
</organism>
<sequence length="318" mass="35801">MNELIIELTEINPKDFFGPNNVNIDLLKKYYPKLKLVARGNKIKAYGDEELLEEFDKRLDMLVTHFGKYNKLDENTIERILTSEGGQEEIDAKIHGEILLHGANGRLIKAQTANQQRLVELMRKNDMVFAIGPAGTGKTYTGVALAVKALKEKQVRRIILTRPAVEAGESLGFLPGDLKEKLDPYMQPLYDALRDMIPAEKLANYIETGVIQIAPMAFMRGRTLDNAFVILDEAQNTSHAQMKMFLTRMGKNAKFIITGDPGQIDLPRRITSGLKEAILVLKDVQGIGILYLDDKDVIRHRLVKDIIASYKTIEHNNA</sequence>